<feature type="region of interest" description="Disordered" evidence="5">
    <location>
        <begin position="37"/>
        <end position="56"/>
    </location>
</feature>
<dbReference type="Proteomes" id="UP000823858">
    <property type="component" value="Unassembled WGS sequence"/>
</dbReference>
<comment type="subcellular location">
    <subcellularLocation>
        <location evidence="1">Cell membrane</location>
    </subcellularLocation>
</comment>
<keyword evidence="3" id="KW-1003">Cell membrane</keyword>
<evidence type="ECO:0000256" key="1">
    <source>
        <dbReference type="ARBA" id="ARBA00004236"/>
    </source>
</evidence>
<feature type="chain" id="PRO_5038549215" evidence="6">
    <location>
        <begin position="35"/>
        <end position="343"/>
    </location>
</feature>
<dbReference type="CDD" id="cd13639">
    <property type="entry name" value="PBP2_OpuAC_like"/>
    <property type="match status" value="1"/>
</dbReference>
<feature type="domain" description="ABC-type glycine betaine transport system substrate-binding" evidence="7">
    <location>
        <begin position="77"/>
        <end position="327"/>
    </location>
</feature>
<proteinExistence type="predicted"/>
<evidence type="ECO:0000259" key="7">
    <source>
        <dbReference type="Pfam" id="PF04069"/>
    </source>
</evidence>
<dbReference type="Gene3D" id="3.40.190.100">
    <property type="entry name" value="Glycine betaine-binding periplasmic protein, domain 2"/>
    <property type="match status" value="1"/>
</dbReference>
<reference evidence="8" key="1">
    <citation type="journal article" date="2021" name="PeerJ">
        <title>Extensive microbial diversity within the chicken gut microbiome revealed by metagenomics and culture.</title>
        <authorList>
            <person name="Gilroy R."/>
            <person name="Ravi A."/>
            <person name="Getino M."/>
            <person name="Pursley I."/>
            <person name="Horton D.L."/>
            <person name="Alikhan N.F."/>
            <person name="Baker D."/>
            <person name="Gharbi K."/>
            <person name="Hall N."/>
            <person name="Watson M."/>
            <person name="Adriaenssens E.M."/>
            <person name="Foster-Nyarko E."/>
            <person name="Jarju S."/>
            <person name="Secka A."/>
            <person name="Antonio M."/>
            <person name="Oren A."/>
            <person name="Chaudhuri R.R."/>
            <person name="La Ragione R."/>
            <person name="Hildebrand F."/>
            <person name="Pallen M.J."/>
        </authorList>
    </citation>
    <scope>NUCLEOTIDE SEQUENCE</scope>
    <source>
        <strain evidence="8">ChiHjej13B12-4958</strain>
    </source>
</reference>
<evidence type="ECO:0000256" key="6">
    <source>
        <dbReference type="SAM" id="SignalP"/>
    </source>
</evidence>
<keyword evidence="4" id="KW-0472">Membrane</keyword>
<reference evidence="8" key="2">
    <citation type="submission" date="2021-04" db="EMBL/GenBank/DDBJ databases">
        <authorList>
            <person name="Gilroy R."/>
        </authorList>
    </citation>
    <scope>NUCLEOTIDE SEQUENCE</scope>
    <source>
        <strain evidence="8">ChiHjej13B12-4958</strain>
    </source>
</reference>
<dbReference type="GO" id="GO:0043190">
    <property type="term" value="C:ATP-binding cassette (ABC) transporter complex"/>
    <property type="evidence" value="ECO:0007669"/>
    <property type="project" value="InterPro"/>
</dbReference>
<evidence type="ECO:0000256" key="4">
    <source>
        <dbReference type="ARBA" id="ARBA00023136"/>
    </source>
</evidence>
<dbReference type="InterPro" id="IPR007210">
    <property type="entry name" value="ABC_Gly_betaine_transp_sub-bd"/>
</dbReference>
<accession>A0A9D2TMP6</accession>
<dbReference type="Gene3D" id="3.40.190.10">
    <property type="entry name" value="Periplasmic binding protein-like II"/>
    <property type="match status" value="1"/>
</dbReference>
<dbReference type="PROSITE" id="PS51257">
    <property type="entry name" value="PROKAR_LIPOPROTEIN"/>
    <property type="match status" value="1"/>
</dbReference>
<evidence type="ECO:0000256" key="2">
    <source>
        <dbReference type="ARBA" id="ARBA00022448"/>
    </source>
</evidence>
<name>A0A9D2TMP6_9CORY</name>
<dbReference type="AlphaFoldDB" id="A0A9D2TMP6"/>
<comment type="caution">
    <text evidence="8">The sequence shown here is derived from an EMBL/GenBank/DDBJ whole genome shotgun (WGS) entry which is preliminary data.</text>
</comment>
<dbReference type="GO" id="GO:0015226">
    <property type="term" value="F:carnitine transmembrane transporter activity"/>
    <property type="evidence" value="ECO:0007669"/>
    <property type="project" value="TreeGrafter"/>
</dbReference>
<evidence type="ECO:0000256" key="5">
    <source>
        <dbReference type="SAM" id="MobiDB-lite"/>
    </source>
</evidence>
<keyword evidence="6" id="KW-0732">Signal</keyword>
<dbReference type="GO" id="GO:0005275">
    <property type="term" value="F:amine transmembrane transporter activity"/>
    <property type="evidence" value="ECO:0007669"/>
    <property type="project" value="TreeGrafter"/>
</dbReference>
<sequence length="343" mass="37177">MTTTARQTIARSSRLRRTAGLGALLVTTALVATACGAENEGGGGGDDNTGSDVSAYEDCTPGEDSADLADLDTDDDKEISVAAFNGWDESFAASHLLKHVLEEDGYTVDITGYDAAPAYTGVAQGDIDLFMDGWLPITHDNYIEQYGDDMEAQGCWYDNAVLTLAVNEDSPAQEIGDLATMGDEYDNTLVGIDPGAGLTSQTQDHAIPEYELDNLDFQISSTPAMLAALKRATDSGDNIAVTLWRPHWAYDAFPVRDLEDPKGAMGEEEIIYNFSRSGFSDDNPYVSQLLKNLVINDENLSSLENVMFSEDNYGGENLDDAVAEWVEDNPEFVEDWRAGQLGE</sequence>
<keyword evidence="2" id="KW-0813">Transport</keyword>
<evidence type="ECO:0000256" key="3">
    <source>
        <dbReference type="ARBA" id="ARBA00022475"/>
    </source>
</evidence>
<dbReference type="EMBL" id="DWVP01000001">
    <property type="protein sequence ID" value="HJC84042.1"/>
    <property type="molecule type" value="Genomic_DNA"/>
</dbReference>
<dbReference type="PANTHER" id="PTHR47737:SF1">
    <property type="entry name" value="GLYCINE BETAINE_PROLINE BETAINE TRANSPORT SYSTEM PERMEASE PROTEIN PROW"/>
    <property type="match status" value="1"/>
</dbReference>
<organism evidence="8 9">
    <name type="scientific">Candidatus Corynebacterium faecigallinarum</name>
    <dbReference type="NCBI Taxonomy" id="2838528"/>
    <lineage>
        <taxon>Bacteria</taxon>
        <taxon>Bacillati</taxon>
        <taxon>Actinomycetota</taxon>
        <taxon>Actinomycetes</taxon>
        <taxon>Mycobacteriales</taxon>
        <taxon>Corynebacteriaceae</taxon>
        <taxon>Corynebacterium</taxon>
    </lineage>
</organism>
<feature type="signal peptide" evidence="6">
    <location>
        <begin position="1"/>
        <end position="34"/>
    </location>
</feature>
<protein>
    <submittedName>
        <fullName evidence="8">Glycine betaine ABC transporter substrate-binding protein</fullName>
    </submittedName>
</protein>
<evidence type="ECO:0000313" key="8">
    <source>
        <dbReference type="EMBL" id="HJC84042.1"/>
    </source>
</evidence>
<gene>
    <name evidence="8" type="ORF">H9751_00520</name>
</gene>
<dbReference type="SUPFAM" id="SSF53850">
    <property type="entry name" value="Periplasmic binding protein-like II"/>
    <property type="match status" value="1"/>
</dbReference>
<dbReference type="GO" id="GO:0031460">
    <property type="term" value="P:glycine betaine transport"/>
    <property type="evidence" value="ECO:0007669"/>
    <property type="project" value="TreeGrafter"/>
</dbReference>
<dbReference type="PANTHER" id="PTHR47737">
    <property type="entry name" value="GLYCINE BETAINE/PROLINE BETAINE TRANSPORT SYSTEM PERMEASE PROTEIN PROW"/>
    <property type="match status" value="1"/>
</dbReference>
<dbReference type="Pfam" id="PF04069">
    <property type="entry name" value="OpuAC"/>
    <property type="match status" value="1"/>
</dbReference>
<evidence type="ECO:0000313" key="9">
    <source>
        <dbReference type="Proteomes" id="UP000823858"/>
    </source>
</evidence>
<dbReference type="GO" id="GO:0015871">
    <property type="term" value="P:choline transport"/>
    <property type="evidence" value="ECO:0007669"/>
    <property type="project" value="TreeGrafter"/>
</dbReference>